<dbReference type="GO" id="GO:0016491">
    <property type="term" value="F:oxidoreductase activity"/>
    <property type="evidence" value="ECO:0007669"/>
    <property type="project" value="UniProtKB-KW"/>
</dbReference>
<accession>A0ABU5XQ80</accession>
<dbReference type="Gene3D" id="1.10.3110.10">
    <property type="entry name" value="protoporphyrinogen ix oxidase, domain 3"/>
    <property type="match status" value="1"/>
</dbReference>
<dbReference type="Pfam" id="PF01593">
    <property type="entry name" value="Amino_oxidase"/>
    <property type="match status" value="1"/>
</dbReference>
<evidence type="ECO:0000259" key="1">
    <source>
        <dbReference type="Pfam" id="PF01593"/>
    </source>
</evidence>
<dbReference type="RefSeq" id="WP_224973386.1">
    <property type="nucleotide sequence ID" value="NZ_JAYJJU010000001.1"/>
</dbReference>
<proteinExistence type="predicted"/>
<dbReference type="PANTHER" id="PTHR42923">
    <property type="entry name" value="PROTOPORPHYRINOGEN OXIDASE"/>
    <property type="match status" value="1"/>
</dbReference>
<evidence type="ECO:0000313" key="3">
    <source>
        <dbReference type="Proteomes" id="UP001298593"/>
    </source>
</evidence>
<protein>
    <submittedName>
        <fullName evidence="2">NAD(P)/FAD-dependent oxidoreductase</fullName>
        <ecNumber evidence="2">1.-.-.-</ecNumber>
    </submittedName>
</protein>
<dbReference type="PANTHER" id="PTHR42923:SF3">
    <property type="entry name" value="PROTOPORPHYRINOGEN OXIDASE"/>
    <property type="match status" value="1"/>
</dbReference>
<dbReference type="EC" id="1.-.-.-" evidence="2"/>
<sequence length="434" mass="47108">MKAAIIGGGPAGCAAAYTLRKHGHEVALFEAQDHVGGRTSQVLKDGFNLGSGALFLMGGIYPRTNAILKELGHYRELVRWDADTEVLDADGRRYTARFDQVLSFLGMSALSWKDKLRIAAGVAKQLVTPGPKLCFDGAELARHDSGESLETWSRRVLGNKGHDYITVPYMGFLYAVPMSWLSPALFHAVLKQFYRLSLSVPPEGVGQICDWLIEGSPGLDLRLSAPVERITKADVGYEVSAGGEMHAVDAVIVAPEPGVAADLLSGLVSEASITKLRECLYSDYAHVQVCYRRNPWPRHRASVALPANMERDWGACVLLSKRQPTAVPASGEAVGVYFYTPPLEHLSDDAIIKSALDAVHEVYGPAPEPDFVELFHYRRGLSIANPGHYGRLDSLHAEMPPGIYLAGDYFAHAGVEAAIFSGELAANRLAKAQL</sequence>
<organism evidence="2 3">
    <name type="scientific">[Mycobacterium] nativiensis</name>
    <dbReference type="NCBI Taxonomy" id="2855503"/>
    <lineage>
        <taxon>Bacteria</taxon>
        <taxon>Bacillati</taxon>
        <taxon>Actinomycetota</taxon>
        <taxon>Actinomycetes</taxon>
        <taxon>Mycobacteriales</taxon>
        <taxon>Mycobacteriaceae</taxon>
        <taxon>Mycolicibacter</taxon>
    </lineage>
</organism>
<dbReference type="Gene3D" id="3.90.660.20">
    <property type="entry name" value="Protoporphyrinogen oxidase, mitochondrial, domain 2"/>
    <property type="match status" value="1"/>
</dbReference>
<keyword evidence="3" id="KW-1185">Reference proteome</keyword>
<dbReference type="InterPro" id="IPR050464">
    <property type="entry name" value="Zeta_carotene_desat/Oxidored"/>
</dbReference>
<keyword evidence="2" id="KW-0560">Oxidoreductase</keyword>
<dbReference type="InterPro" id="IPR002937">
    <property type="entry name" value="Amino_oxidase"/>
</dbReference>
<reference evidence="2 3" key="1">
    <citation type="submission" date="2023-12" db="EMBL/GenBank/DDBJ databases">
        <title>Description of new species of Mycobacterium terrae complex isolated from sewage at the Sao Paulo Zoological Park Foundation in Brazil.</title>
        <authorList>
            <person name="Romagnoli C.L."/>
            <person name="Conceicao E.C."/>
            <person name="Machado E."/>
            <person name="Barreto L.B.P.F."/>
            <person name="Sharma A."/>
            <person name="Silva N.M."/>
            <person name="Marques L.E."/>
            <person name="Juliana M.A."/>
            <person name="Lourenco M.C.S."/>
            <person name="Digiampietri L.A."/>
            <person name="Suffys P.N."/>
            <person name="Viana-Niero C."/>
        </authorList>
    </citation>
    <scope>NUCLEOTIDE SEQUENCE [LARGE SCALE GENOMIC DNA]</scope>
    <source>
        <strain evidence="2 3">MYC340</strain>
    </source>
</reference>
<dbReference type="Proteomes" id="UP001298593">
    <property type="component" value="Unassembled WGS sequence"/>
</dbReference>
<dbReference type="Gene3D" id="3.50.50.60">
    <property type="entry name" value="FAD/NAD(P)-binding domain"/>
    <property type="match status" value="1"/>
</dbReference>
<dbReference type="EMBL" id="JAYJJU010000001">
    <property type="protein sequence ID" value="MEB3030073.1"/>
    <property type="molecule type" value="Genomic_DNA"/>
</dbReference>
<feature type="domain" description="Amine oxidase" evidence="1">
    <location>
        <begin position="11"/>
        <end position="429"/>
    </location>
</feature>
<dbReference type="SUPFAM" id="SSF51905">
    <property type="entry name" value="FAD/NAD(P)-binding domain"/>
    <property type="match status" value="1"/>
</dbReference>
<name>A0ABU5XQ80_9MYCO</name>
<dbReference type="PRINTS" id="PR00419">
    <property type="entry name" value="ADXRDTASE"/>
</dbReference>
<gene>
    <name evidence="2" type="ORF">KV113_00775</name>
</gene>
<evidence type="ECO:0000313" key="2">
    <source>
        <dbReference type="EMBL" id="MEB3030073.1"/>
    </source>
</evidence>
<dbReference type="InterPro" id="IPR036188">
    <property type="entry name" value="FAD/NAD-bd_sf"/>
</dbReference>
<comment type="caution">
    <text evidence="2">The sequence shown here is derived from an EMBL/GenBank/DDBJ whole genome shotgun (WGS) entry which is preliminary data.</text>
</comment>